<dbReference type="PANTHER" id="PTHR42760:SF96">
    <property type="entry name" value="3-OXOACYL-[ACYL-CARRIER-PROTEIN] REDUCTASE FABG"/>
    <property type="match status" value="1"/>
</dbReference>
<name>A0A0T5X7W4_9BACT</name>
<dbReference type="GO" id="GO:0016616">
    <property type="term" value="F:oxidoreductase activity, acting on the CH-OH group of donors, NAD or NADP as acceptor"/>
    <property type="evidence" value="ECO:0007669"/>
    <property type="project" value="TreeGrafter"/>
</dbReference>
<dbReference type="Gene3D" id="3.40.50.720">
    <property type="entry name" value="NAD(P)-binding Rossmann-like Domain"/>
    <property type="match status" value="1"/>
</dbReference>
<evidence type="ECO:0000256" key="2">
    <source>
        <dbReference type="RuleBase" id="RU000363"/>
    </source>
</evidence>
<evidence type="ECO:0000256" key="1">
    <source>
        <dbReference type="ARBA" id="ARBA00006484"/>
    </source>
</evidence>
<dbReference type="STRING" id="592015.HMPREF1705_04522"/>
<keyword evidence="4" id="KW-1185">Reference proteome</keyword>
<dbReference type="PRINTS" id="PR00080">
    <property type="entry name" value="SDRFAMILY"/>
</dbReference>
<dbReference type="EMBL" id="ACJX03000001">
    <property type="protein sequence ID" value="KRT34427.1"/>
    <property type="molecule type" value="Genomic_DNA"/>
</dbReference>
<sequence>MSLEGKVAIVTGGGRGIGRGIALALAREGANVAIVEAEVLDSSFNHYGTKEIKGYSAAQEVVKEIESLGKRAIAINADVSKSGQVAQAVKQTIDELGSIDILVNAAGVVSVSTVENVEEEAWDLTMNVNAKGVFLFSKAVIPYMKQRKWGRIINVASIAGKSGFPGLSLYCASKFAVVGFTNSLAKELARDNITVNAICPGIVRTQMWTLLADVWKMPGESWDESFARNVSTMIPQGVEQTPEDMAKLALFFVYSDHVTGQSVNVDGGSMTF</sequence>
<evidence type="ECO:0000313" key="4">
    <source>
        <dbReference type="Proteomes" id="UP000005273"/>
    </source>
</evidence>
<dbReference type="Pfam" id="PF00106">
    <property type="entry name" value="adh_short"/>
    <property type="match status" value="1"/>
</dbReference>
<dbReference type="PRINTS" id="PR00081">
    <property type="entry name" value="GDHRDH"/>
</dbReference>
<comment type="similarity">
    <text evidence="1 2">Belongs to the short-chain dehydrogenases/reductases (SDR) family.</text>
</comment>
<dbReference type="Proteomes" id="UP000005273">
    <property type="component" value="Unassembled WGS sequence"/>
</dbReference>
<accession>A0A0T5X7W4</accession>
<proteinExistence type="inferred from homology"/>
<comment type="caution">
    <text evidence="3">The sequence shown here is derived from an EMBL/GenBank/DDBJ whole genome shotgun (WGS) entry which is preliminary data.</text>
</comment>
<dbReference type="CDD" id="cd05233">
    <property type="entry name" value="SDR_c"/>
    <property type="match status" value="1"/>
</dbReference>
<reference evidence="4" key="1">
    <citation type="submission" date="2012-09" db="EMBL/GenBank/DDBJ databases">
        <authorList>
            <person name="Weinstock G."/>
            <person name="Sodergren E."/>
            <person name="Clifton S."/>
            <person name="Fulton L."/>
            <person name="Fulton B."/>
            <person name="Courtney L."/>
            <person name="Fronick C."/>
            <person name="Harrison M."/>
            <person name="Strong C."/>
            <person name="Farmer C."/>
            <person name="Delehaunty K."/>
            <person name="Markovic C."/>
            <person name="Hall O."/>
            <person name="Minx P."/>
            <person name="Tomlinson C."/>
            <person name="Mitreva M."/>
            <person name="Nelson J."/>
            <person name="Hou S."/>
            <person name="Wollam A."/>
            <person name="Pepin K.H."/>
            <person name="Johnson M."/>
            <person name="Bhonagiri V."/>
            <person name="Nash W.E."/>
            <person name="Suruliraj S."/>
            <person name="Warren W."/>
            <person name="Chinwalla A."/>
            <person name="Mardis E.R."/>
            <person name="Wilson R.K."/>
        </authorList>
    </citation>
    <scope>NUCLEOTIDE SEQUENCE [LARGE SCALE GENOMIC DNA]</scope>
    <source>
        <strain evidence="4">OS1</strain>
    </source>
</reference>
<dbReference type="InterPro" id="IPR036291">
    <property type="entry name" value="NAD(P)-bd_dom_sf"/>
</dbReference>
<dbReference type="eggNOG" id="COG1028">
    <property type="taxonomic scope" value="Bacteria"/>
</dbReference>
<dbReference type="SUPFAM" id="SSF51735">
    <property type="entry name" value="NAD(P)-binding Rossmann-fold domains"/>
    <property type="match status" value="1"/>
</dbReference>
<protein>
    <submittedName>
        <fullName evidence="3">Putative diacetyl reductase ((R)-acetoin forming)</fullName>
    </submittedName>
</protein>
<gene>
    <name evidence="3" type="ORF">HMPREF1705_04522</name>
</gene>
<dbReference type="OrthoDB" id="9805904at2"/>
<dbReference type="RefSeq" id="WP_009200691.1">
    <property type="nucleotide sequence ID" value="NZ_ACJX03000001.1"/>
</dbReference>
<evidence type="ECO:0000313" key="3">
    <source>
        <dbReference type="EMBL" id="KRT34427.1"/>
    </source>
</evidence>
<dbReference type="AlphaFoldDB" id="A0A0T5X7W4"/>
<dbReference type="GO" id="GO:0030497">
    <property type="term" value="P:fatty acid elongation"/>
    <property type="evidence" value="ECO:0007669"/>
    <property type="project" value="TreeGrafter"/>
</dbReference>
<dbReference type="InterPro" id="IPR002347">
    <property type="entry name" value="SDR_fam"/>
</dbReference>
<organism evidence="3 4">
    <name type="scientific">Acetomicrobium hydrogeniformans ATCC BAA-1850</name>
    <dbReference type="NCBI Taxonomy" id="592015"/>
    <lineage>
        <taxon>Bacteria</taxon>
        <taxon>Thermotogati</taxon>
        <taxon>Synergistota</taxon>
        <taxon>Synergistia</taxon>
        <taxon>Synergistales</taxon>
        <taxon>Acetomicrobiaceae</taxon>
        <taxon>Acetomicrobium</taxon>
    </lineage>
</organism>
<dbReference type="PROSITE" id="PS00061">
    <property type="entry name" value="ADH_SHORT"/>
    <property type="match status" value="1"/>
</dbReference>
<dbReference type="FunFam" id="3.40.50.720:FF:000084">
    <property type="entry name" value="Short-chain dehydrogenase reductase"/>
    <property type="match status" value="1"/>
</dbReference>
<dbReference type="InterPro" id="IPR020904">
    <property type="entry name" value="Sc_DH/Rdtase_CS"/>
</dbReference>
<dbReference type="PANTHER" id="PTHR42760">
    <property type="entry name" value="SHORT-CHAIN DEHYDROGENASES/REDUCTASES FAMILY MEMBER"/>
    <property type="match status" value="1"/>
</dbReference>